<name>A0A2M6WVP9_9BACT</name>
<reference evidence="2" key="1">
    <citation type="submission" date="2017-09" db="EMBL/GenBank/DDBJ databases">
        <title>Depth-based differentiation of microbial function through sediment-hosted aquifers and enrichment of novel symbionts in the deep terrestrial subsurface.</title>
        <authorList>
            <person name="Probst A.J."/>
            <person name="Ladd B."/>
            <person name="Jarett J.K."/>
            <person name="Geller-Mcgrath D.E."/>
            <person name="Sieber C.M.K."/>
            <person name="Emerson J.B."/>
            <person name="Anantharaman K."/>
            <person name="Thomas B.C."/>
            <person name="Malmstrom R."/>
            <person name="Stieglmeier M."/>
            <person name="Klingl A."/>
            <person name="Woyke T."/>
            <person name="Ryan C.M."/>
            <person name="Banfield J.F."/>
        </authorList>
    </citation>
    <scope>NUCLEOTIDE SEQUENCE [LARGE SCALE GENOMIC DNA]</scope>
</reference>
<proteinExistence type="predicted"/>
<dbReference type="EMBL" id="PFAA01000022">
    <property type="protein sequence ID" value="PIT96852.1"/>
    <property type="molecule type" value="Genomic_DNA"/>
</dbReference>
<accession>A0A2M6WVP9</accession>
<sequence>MRNNSKKQNKMQKFKNVFYLRASRGGFALLYAVLVSSILLAVGLAIFNITLKGLILSSLGRDSQFAFYAADTGVECALYWDIKNNAFATSTTSDIECVGNIINDIGGVGYGNPNIFTLNFSPEAYCAIVSVTKYQLPAVLTIVESRGYNICDTGNLKRVERGIKVTY</sequence>
<evidence type="ECO:0000313" key="2">
    <source>
        <dbReference type="Proteomes" id="UP000230481"/>
    </source>
</evidence>
<protein>
    <recommendedName>
        <fullName evidence="3">Type 4 fimbrial biogenesis protein PilX N-terminal domain-containing protein</fullName>
    </recommendedName>
</protein>
<comment type="caution">
    <text evidence="1">The sequence shown here is derived from an EMBL/GenBank/DDBJ whole genome shotgun (WGS) entry which is preliminary data.</text>
</comment>
<dbReference type="Proteomes" id="UP000230481">
    <property type="component" value="Unassembled WGS sequence"/>
</dbReference>
<evidence type="ECO:0000313" key="1">
    <source>
        <dbReference type="EMBL" id="PIT96852.1"/>
    </source>
</evidence>
<organism evidence="1 2">
    <name type="scientific">Candidatus Campbellbacteria bacterium CG10_big_fil_rev_8_21_14_0_10_35_52</name>
    <dbReference type="NCBI Taxonomy" id="1974527"/>
    <lineage>
        <taxon>Bacteria</taxon>
        <taxon>Candidatus Campbelliibacteriota</taxon>
    </lineage>
</organism>
<gene>
    <name evidence="1" type="ORF">COT82_00915</name>
</gene>
<dbReference type="AlphaFoldDB" id="A0A2M6WVP9"/>
<evidence type="ECO:0008006" key="3">
    <source>
        <dbReference type="Google" id="ProtNLM"/>
    </source>
</evidence>